<sequence>MKTQKKMTLFLAFMCTFLFTSVVFAQGDKANRPSPPAKATGKIGTANITIDYSSPSVKGRKIWGELVPYGKAWRAGANEATIFETSSPIKVEGKDLPAGKYSLFAIPGEKEWTIIFNSETGQWGVKKGGDANLDRAKDVLAVNVKPKKSAAPNEKLAYVVDKNGFSLKWENVEVPVAVK</sequence>
<protein>
    <submittedName>
        <fullName evidence="2">DUF2911 domain-containing protein</fullName>
    </submittedName>
</protein>
<name>A0A385STM4_9BACT</name>
<dbReference type="AlphaFoldDB" id="A0A385STM4"/>
<reference evidence="3" key="1">
    <citation type="submission" date="2018-09" db="EMBL/GenBank/DDBJ databases">
        <title>Chryseolinea sp. KIS68-18 isolated from soil.</title>
        <authorList>
            <person name="Weon H.-Y."/>
            <person name="Kwon S.-W."/>
            <person name="Lee S.A."/>
        </authorList>
    </citation>
    <scope>NUCLEOTIDE SEQUENCE [LARGE SCALE GENOMIC DNA]</scope>
    <source>
        <strain evidence="3">KIS68-18</strain>
    </source>
</reference>
<dbReference type="Pfam" id="PF11138">
    <property type="entry name" value="DUF2911"/>
    <property type="match status" value="1"/>
</dbReference>
<dbReference type="RefSeq" id="WP_119756731.1">
    <property type="nucleotide sequence ID" value="NZ_CP032382.1"/>
</dbReference>
<dbReference type="Proteomes" id="UP000266183">
    <property type="component" value="Chromosome"/>
</dbReference>
<feature type="chain" id="PRO_5017336638" evidence="1">
    <location>
        <begin position="26"/>
        <end position="179"/>
    </location>
</feature>
<evidence type="ECO:0000256" key="1">
    <source>
        <dbReference type="SAM" id="SignalP"/>
    </source>
</evidence>
<accession>A0A385STM4</accession>
<proteinExistence type="predicted"/>
<feature type="signal peptide" evidence="1">
    <location>
        <begin position="1"/>
        <end position="25"/>
    </location>
</feature>
<dbReference type="KEGG" id="chk:D4L85_24195"/>
<dbReference type="OrthoDB" id="195456at2"/>
<dbReference type="EMBL" id="CP032382">
    <property type="protein sequence ID" value="AYB33497.1"/>
    <property type="molecule type" value="Genomic_DNA"/>
</dbReference>
<gene>
    <name evidence="2" type="ORF">D4L85_24195</name>
</gene>
<evidence type="ECO:0000313" key="3">
    <source>
        <dbReference type="Proteomes" id="UP000266183"/>
    </source>
</evidence>
<keyword evidence="1" id="KW-0732">Signal</keyword>
<organism evidence="2 3">
    <name type="scientific">Chryseolinea soli</name>
    <dbReference type="NCBI Taxonomy" id="2321403"/>
    <lineage>
        <taxon>Bacteria</taxon>
        <taxon>Pseudomonadati</taxon>
        <taxon>Bacteroidota</taxon>
        <taxon>Cytophagia</taxon>
        <taxon>Cytophagales</taxon>
        <taxon>Fulvivirgaceae</taxon>
        <taxon>Chryseolinea</taxon>
    </lineage>
</organism>
<dbReference type="InterPro" id="IPR021314">
    <property type="entry name" value="DUF2911"/>
</dbReference>
<keyword evidence="3" id="KW-1185">Reference proteome</keyword>
<evidence type="ECO:0000313" key="2">
    <source>
        <dbReference type="EMBL" id="AYB33497.1"/>
    </source>
</evidence>